<dbReference type="EMBL" id="MAQD01000001">
    <property type="protein sequence ID" value="OBY53177.1"/>
    <property type="molecule type" value="Genomic_DNA"/>
</dbReference>
<evidence type="ECO:0000256" key="1">
    <source>
        <dbReference type="ARBA" id="ARBA00022801"/>
    </source>
</evidence>
<name>A0AB36EDA7_HAEPA</name>
<dbReference type="InterPro" id="IPR004449">
    <property type="entry name" value="SixA"/>
</dbReference>
<dbReference type="GO" id="GO:0005737">
    <property type="term" value="C:cytoplasm"/>
    <property type="evidence" value="ECO:0007669"/>
    <property type="project" value="InterPro"/>
</dbReference>
<dbReference type="SMART" id="SM00855">
    <property type="entry name" value="PGAM"/>
    <property type="match status" value="1"/>
</dbReference>
<reference evidence="2 3" key="1">
    <citation type="submission" date="2016-06" db="EMBL/GenBank/DDBJ databases">
        <title>Simultaneous identification of Haemophilus influenzae and Haemophilus haemolyticus using TaqMan real-time PCR.</title>
        <authorList>
            <person name="Price E.P."/>
            <person name="Sarovich D.S."/>
            <person name="Harris T."/>
            <person name="Spargo J.C."/>
            <person name="Nosworthy E."/>
            <person name="Beissbarth J."/>
            <person name="Smith-Vaughan H.C."/>
        </authorList>
    </citation>
    <scope>NUCLEOTIDE SEQUENCE [LARGE SCALE GENOMIC DNA]</scope>
    <source>
        <strain evidence="2 3">ATCC 9796</strain>
    </source>
</reference>
<dbReference type="PANTHER" id="PTHR20935">
    <property type="entry name" value="PHOSPHOGLYCERATE MUTASE-RELATED"/>
    <property type="match status" value="1"/>
</dbReference>
<dbReference type="InterPro" id="IPR051021">
    <property type="entry name" value="Mito_Ser/Thr_phosphatase"/>
</dbReference>
<dbReference type="CDD" id="cd07067">
    <property type="entry name" value="HP_PGM_like"/>
    <property type="match status" value="1"/>
</dbReference>
<gene>
    <name evidence="2" type="ORF">BBB48_00090</name>
</gene>
<evidence type="ECO:0000313" key="3">
    <source>
        <dbReference type="Proteomes" id="UP000092740"/>
    </source>
</evidence>
<dbReference type="AlphaFoldDB" id="A0AB36EDA7"/>
<evidence type="ECO:0000313" key="2">
    <source>
        <dbReference type="EMBL" id="OBY53177.1"/>
    </source>
</evidence>
<dbReference type="NCBIfam" id="TIGR00249">
    <property type="entry name" value="sixA"/>
    <property type="match status" value="1"/>
</dbReference>
<dbReference type="SUPFAM" id="SSF53254">
    <property type="entry name" value="Phosphoglycerate mutase-like"/>
    <property type="match status" value="1"/>
</dbReference>
<comment type="caution">
    <text evidence="2">The sequence shown here is derived from an EMBL/GenBank/DDBJ whole genome shotgun (WGS) entry which is preliminary data.</text>
</comment>
<dbReference type="InterPro" id="IPR013078">
    <property type="entry name" value="His_Pase_superF_clade-1"/>
</dbReference>
<dbReference type="InterPro" id="IPR029033">
    <property type="entry name" value="His_PPase_superfam"/>
</dbReference>
<dbReference type="Gene3D" id="3.40.50.1240">
    <property type="entry name" value="Phosphoglycerate mutase-like"/>
    <property type="match status" value="1"/>
</dbReference>
<dbReference type="RefSeq" id="WP_005697510.1">
    <property type="nucleotide sequence ID" value="NZ_JADCLV010000014.1"/>
</dbReference>
<organism evidence="2 3">
    <name type="scientific">Haemophilus parainfluenzae</name>
    <dbReference type="NCBI Taxonomy" id="729"/>
    <lineage>
        <taxon>Bacteria</taxon>
        <taxon>Pseudomonadati</taxon>
        <taxon>Pseudomonadota</taxon>
        <taxon>Gammaproteobacteria</taxon>
        <taxon>Pasteurellales</taxon>
        <taxon>Pasteurellaceae</taxon>
        <taxon>Haemophilus</taxon>
    </lineage>
</organism>
<dbReference type="Pfam" id="PF00300">
    <property type="entry name" value="His_Phos_1"/>
    <property type="match status" value="1"/>
</dbReference>
<protein>
    <submittedName>
        <fullName evidence="2">Phosphohistidine phosphatase SixA</fullName>
    </submittedName>
</protein>
<proteinExistence type="predicted"/>
<accession>A0AB36EDA7</accession>
<dbReference type="PANTHER" id="PTHR20935:SF1">
    <property type="entry name" value="SLL1549 PROTEIN"/>
    <property type="match status" value="1"/>
</dbReference>
<sequence length="163" mass="18204">MKIFIMRHGEAEVAASSDESRHLNDYGRKQSISQGQWLKTHLNSTALSVQKVIVSPYIRAQETFELVNLALGNVLNNVEVWNGITPYGNATLVADYLSVLQEEGIESVLLVSHLPLVGSIVSELYGKRNPISFYPSTIAQIDWNGEKGIIETFHYPKEDEISD</sequence>
<keyword evidence="1" id="KW-0378">Hydrolase</keyword>
<dbReference type="Proteomes" id="UP000092740">
    <property type="component" value="Unassembled WGS sequence"/>
</dbReference>
<dbReference type="GO" id="GO:0101006">
    <property type="term" value="F:protein histidine phosphatase activity"/>
    <property type="evidence" value="ECO:0007669"/>
    <property type="project" value="InterPro"/>
</dbReference>